<dbReference type="InParanoid" id="M0LKM8"/>
<dbReference type="GeneID" id="54851553"/>
<sequence length="54" mass="6311">MIDRSKAAVRAFLEAERRFHAMVPVPDVYSMLFVRTLLWFTFFALLYTLVTAVV</sequence>
<keyword evidence="1" id="KW-1133">Transmembrane helix</keyword>
<accession>M0LKM8</accession>
<reference evidence="2 3" key="1">
    <citation type="journal article" date="2014" name="PLoS Genet.">
        <title>Phylogenetically driven sequencing of extremely halophilic archaea reveals strategies for static and dynamic osmo-response.</title>
        <authorList>
            <person name="Becker E.A."/>
            <person name="Seitzer P.M."/>
            <person name="Tritt A."/>
            <person name="Larsen D."/>
            <person name="Krusor M."/>
            <person name="Yao A.I."/>
            <person name="Wu D."/>
            <person name="Madern D."/>
            <person name="Eisen J.A."/>
            <person name="Darling A.E."/>
            <person name="Facciotti M.T."/>
        </authorList>
    </citation>
    <scope>NUCLEOTIDE SEQUENCE [LARGE SCALE GENOMIC DNA]</scope>
    <source>
        <strain evidence="2 3">AJ5</strain>
    </source>
</reference>
<dbReference type="Proteomes" id="UP000011555">
    <property type="component" value="Unassembled WGS sequence"/>
</dbReference>
<name>M0LKM8_NATLA</name>
<organism evidence="2 3">
    <name type="scientific">Natronobacterium lacisalsi AJ5</name>
    <dbReference type="NCBI Taxonomy" id="358396"/>
    <lineage>
        <taxon>Archaea</taxon>
        <taxon>Methanobacteriati</taxon>
        <taxon>Methanobacteriota</taxon>
        <taxon>Stenosarchaea group</taxon>
        <taxon>Halobacteria</taxon>
        <taxon>Halobacteriales</taxon>
        <taxon>Natrialbaceae</taxon>
        <taxon>Natronobacterium</taxon>
    </lineage>
</organism>
<evidence type="ECO:0000313" key="2">
    <source>
        <dbReference type="EMBL" id="EMA34081.1"/>
    </source>
</evidence>
<dbReference type="eggNOG" id="ENOG502N5KU">
    <property type="taxonomic scope" value="Archaea"/>
</dbReference>
<comment type="caution">
    <text evidence="2">The sequence shown here is derived from an EMBL/GenBank/DDBJ whole genome shotgun (WGS) entry which is preliminary data.</text>
</comment>
<feature type="transmembrane region" description="Helical" evidence="1">
    <location>
        <begin position="28"/>
        <end position="50"/>
    </location>
</feature>
<evidence type="ECO:0000256" key="1">
    <source>
        <dbReference type="SAM" id="Phobius"/>
    </source>
</evidence>
<keyword evidence="3" id="KW-1185">Reference proteome</keyword>
<gene>
    <name evidence="2" type="ORF">C445_08687</name>
</gene>
<evidence type="ECO:0000313" key="3">
    <source>
        <dbReference type="Proteomes" id="UP000011555"/>
    </source>
</evidence>
<protein>
    <submittedName>
        <fullName evidence="2">Uncharacterized protein</fullName>
    </submittedName>
</protein>
<dbReference type="RefSeq" id="WP_007141461.1">
    <property type="nucleotide sequence ID" value="NZ_AOLZ01000033.1"/>
</dbReference>
<proteinExistence type="predicted"/>
<dbReference type="AlphaFoldDB" id="M0LKM8"/>
<dbReference type="EMBL" id="AOLZ01000033">
    <property type="protein sequence ID" value="EMA34081.1"/>
    <property type="molecule type" value="Genomic_DNA"/>
</dbReference>
<keyword evidence="1" id="KW-0472">Membrane</keyword>
<keyword evidence="1" id="KW-0812">Transmembrane</keyword>